<keyword evidence="3" id="KW-1185">Reference proteome</keyword>
<dbReference type="RefSeq" id="WP_344737796.1">
    <property type="nucleotide sequence ID" value="NZ_BAABAY010000001.1"/>
</dbReference>
<organism evidence="2 3">
    <name type="scientific">Gaetbulibacter aestuarii</name>
    <dbReference type="NCBI Taxonomy" id="1502358"/>
    <lineage>
        <taxon>Bacteria</taxon>
        <taxon>Pseudomonadati</taxon>
        <taxon>Bacteroidota</taxon>
        <taxon>Flavobacteriia</taxon>
        <taxon>Flavobacteriales</taxon>
        <taxon>Flavobacteriaceae</taxon>
        <taxon>Gaetbulibacter</taxon>
    </lineage>
</organism>
<dbReference type="PROSITE" id="PS50206">
    <property type="entry name" value="RHODANESE_3"/>
    <property type="match status" value="1"/>
</dbReference>
<protein>
    <submittedName>
        <fullName evidence="2">Rhodanese-like domain-containing protein</fullName>
    </submittedName>
</protein>
<reference evidence="2 3" key="1">
    <citation type="submission" date="2024-02" db="EMBL/GenBank/DDBJ databases">
        <title>A Gaetbulibacter species isolated from tidal flats and genomic insights of their niches.</title>
        <authorList>
            <person name="Ye Y."/>
        </authorList>
    </citation>
    <scope>NUCLEOTIDE SEQUENCE [LARGE SCALE GENOMIC DNA]</scope>
    <source>
        <strain evidence="2 3">KYW382</strain>
    </source>
</reference>
<evidence type="ECO:0000313" key="3">
    <source>
        <dbReference type="Proteomes" id="UP001610100"/>
    </source>
</evidence>
<evidence type="ECO:0000313" key="2">
    <source>
        <dbReference type="EMBL" id="MFH6772357.1"/>
    </source>
</evidence>
<dbReference type="EMBL" id="JBAWKB010000003">
    <property type="protein sequence ID" value="MFH6772357.1"/>
    <property type="molecule type" value="Genomic_DNA"/>
</dbReference>
<dbReference type="SMART" id="SM00450">
    <property type="entry name" value="RHOD"/>
    <property type="match status" value="1"/>
</dbReference>
<dbReference type="SUPFAM" id="SSF52821">
    <property type="entry name" value="Rhodanese/Cell cycle control phosphatase"/>
    <property type="match status" value="1"/>
</dbReference>
<name>A0ABW7MZY6_9FLAO</name>
<comment type="caution">
    <text evidence="2">The sequence shown here is derived from an EMBL/GenBank/DDBJ whole genome shotgun (WGS) entry which is preliminary data.</text>
</comment>
<accession>A0ABW7MZY6</accession>
<dbReference type="InterPro" id="IPR036873">
    <property type="entry name" value="Rhodanese-like_dom_sf"/>
</dbReference>
<proteinExistence type="predicted"/>
<dbReference type="Gene3D" id="3.40.250.10">
    <property type="entry name" value="Rhodanese-like domain"/>
    <property type="match status" value="1"/>
</dbReference>
<dbReference type="CDD" id="cd00158">
    <property type="entry name" value="RHOD"/>
    <property type="match status" value="1"/>
</dbReference>
<dbReference type="InterPro" id="IPR052367">
    <property type="entry name" value="Thiosulfate_ST/Rhodanese-like"/>
</dbReference>
<sequence>MSLLGKLFGLGGSQTDAVKVLSNQEFKEGMKKKNAQLVDVRTPGEFRQGHYKNAKNIDFFDSTNFMKQFEKFDKEKPLYLYCRSGMRSHKAAIKLAQAGFQEIYDLQGGYR</sequence>
<dbReference type="Pfam" id="PF00581">
    <property type="entry name" value="Rhodanese"/>
    <property type="match status" value="1"/>
</dbReference>
<dbReference type="PANTHER" id="PTHR45431:SF3">
    <property type="entry name" value="RHODANESE-LIKE DOMAIN-CONTAINING PROTEIN 15, CHLOROPLASTIC"/>
    <property type="match status" value="1"/>
</dbReference>
<dbReference type="PANTHER" id="PTHR45431">
    <property type="entry name" value="RHODANESE-LIKE DOMAIN-CONTAINING PROTEIN 15, CHLOROPLASTIC"/>
    <property type="match status" value="1"/>
</dbReference>
<feature type="domain" description="Rhodanese" evidence="1">
    <location>
        <begin position="31"/>
        <end position="110"/>
    </location>
</feature>
<gene>
    <name evidence="2" type="ORF">V8G58_10470</name>
</gene>
<dbReference type="InterPro" id="IPR001763">
    <property type="entry name" value="Rhodanese-like_dom"/>
</dbReference>
<evidence type="ECO:0000259" key="1">
    <source>
        <dbReference type="PROSITE" id="PS50206"/>
    </source>
</evidence>
<dbReference type="Proteomes" id="UP001610100">
    <property type="component" value="Unassembled WGS sequence"/>
</dbReference>